<gene>
    <name evidence="1" type="ORF">EZS27_039900</name>
</gene>
<protein>
    <submittedName>
        <fullName evidence="1">Uncharacterized protein</fullName>
    </submittedName>
</protein>
<dbReference type="EMBL" id="SNRY01008490">
    <property type="protein sequence ID" value="KAA6308431.1"/>
    <property type="molecule type" value="Genomic_DNA"/>
</dbReference>
<sequence>WLTNLFRQHNPLLPVTENQLSSKVASKYGFYAKSVFVDGKESFRCT</sequence>
<dbReference type="AlphaFoldDB" id="A0A5J4PI38"/>
<proteinExistence type="predicted"/>
<reference evidence="1" key="1">
    <citation type="submission" date="2019-03" db="EMBL/GenBank/DDBJ databases">
        <title>Single cell metagenomics reveals metabolic interactions within the superorganism composed of flagellate Streblomastix strix and complex community of Bacteroidetes bacteria on its surface.</title>
        <authorList>
            <person name="Treitli S.C."/>
            <person name="Kolisko M."/>
            <person name="Husnik F."/>
            <person name="Keeling P."/>
            <person name="Hampl V."/>
        </authorList>
    </citation>
    <scope>NUCLEOTIDE SEQUENCE</scope>
    <source>
        <strain evidence="1">STM</strain>
    </source>
</reference>
<accession>A0A5J4PI38</accession>
<feature type="non-terminal residue" evidence="1">
    <location>
        <position position="1"/>
    </location>
</feature>
<organism evidence="1">
    <name type="scientific">termite gut metagenome</name>
    <dbReference type="NCBI Taxonomy" id="433724"/>
    <lineage>
        <taxon>unclassified sequences</taxon>
        <taxon>metagenomes</taxon>
        <taxon>organismal metagenomes</taxon>
    </lineage>
</organism>
<comment type="caution">
    <text evidence="1">The sequence shown here is derived from an EMBL/GenBank/DDBJ whole genome shotgun (WGS) entry which is preliminary data.</text>
</comment>
<evidence type="ECO:0000313" key="1">
    <source>
        <dbReference type="EMBL" id="KAA6308431.1"/>
    </source>
</evidence>
<name>A0A5J4PI38_9ZZZZ</name>